<dbReference type="PROSITE" id="PS51471">
    <property type="entry name" value="FE2OG_OXY"/>
    <property type="match status" value="1"/>
</dbReference>
<protein>
    <recommendedName>
        <fullName evidence="7">Fe2OG dioxygenase domain-containing protein</fullName>
    </recommendedName>
</protein>
<accession>A0A7S3V909</accession>
<comment type="cofactor">
    <cofactor evidence="1">
        <name>L-ascorbate</name>
        <dbReference type="ChEBI" id="CHEBI:38290"/>
    </cofactor>
</comment>
<dbReference type="Gene3D" id="2.60.120.620">
    <property type="entry name" value="q2cbj1_9rhob like domain"/>
    <property type="match status" value="1"/>
</dbReference>
<feature type="domain" description="Fe2OG dioxygenase" evidence="7">
    <location>
        <begin position="278"/>
        <end position="466"/>
    </location>
</feature>
<keyword evidence="5" id="KW-0408">Iron</keyword>
<dbReference type="PANTHER" id="PTHR10869">
    <property type="entry name" value="PROLYL 4-HYDROXYLASE ALPHA SUBUNIT"/>
    <property type="match status" value="1"/>
</dbReference>
<evidence type="ECO:0000256" key="5">
    <source>
        <dbReference type="ARBA" id="ARBA00023004"/>
    </source>
</evidence>
<dbReference type="GO" id="GO:0005506">
    <property type="term" value="F:iron ion binding"/>
    <property type="evidence" value="ECO:0007669"/>
    <property type="project" value="InterPro"/>
</dbReference>
<evidence type="ECO:0000256" key="4">
    <source>
        <dbReference type="ARBA" id="ARBA00023002"/>
    </source>
</evidence>
<dbReference type="PANTHER" id="PTHR10869:SF236">
    <property type="entry name" value="PROLYL 4-HYDROXYLASE ALPHA SUBUNIT DOMAIN-CONTAINING PROTEIN"/>
    <property type="match status" value="1"/>
</dbReference>
<keyword evidence="4" id="KW-0560">Oxidoreductase</keyword>
<dbReference type="InterPro" id="IPR045054">
    <property type="entry name" value="P4HA-like"/>
</dbReference>
<dbReference type="InterPro" id="IPR006620">
    <property type="entry name" value="Pro_4_hyd_alph"/>
</dbReference>
<feature type="compositionally biased region" description="Low complexity" evidence="6">
    <location>
        <begin position="375"/>
        <end position="387"/>
    </location>
</feature>
<dbReference type="AlphaFoldDB" id="A0A7S3V909"/>
<feature type="compositionally biased region" description="Basic and acidic residues" evidence="6">
    <location>
        <begin position="100"/>
        <end position="113"/>
    </location>
</feature>
<keyword evidence="3" id="KW-0223">Dioxygenase</keyword>
<evidence type="ECO:0000256" key="3">
    <source>
        <dbReference type="ARBA" id="ARBA00022964"/>
    </source>
</evidence>
<dbReference type="GO" id="GO:0031418">
    <property type="term" value="F:L-ascorbic acid binding"/>
    <property type="evidence" value="ECO:0007669"/>
    <property type="project" value="InterPro"/>
</dbReference>
<evidence type="ECO:0000256" key="6">
    <source>
        <dbReference type="SAM" id="MobiDB-lite"/>
    </source>
</evidence>
<gene>
    <name evidence="8" type="ORF">CDEB00056_LOCUS9244</name>
</gene>
<dbReference type="GO" id="GO:0005783">
    <property type="term" value="C:endoplasmic reticulum"/>
    <property type="evidence" value="ECO:0007669"/>
    <property type="project" value="TreeGrafter"/>
</dbReference>
<reference evidence="8" key="1">
    <citation type="submission" date="2021-01" db="EMBL/GenBank/DDBJ databases">
        <authorList>
            <person name="Corre E."/>
            <person name="Pelletier E."/>
            <person name="Niang G."/>
            <person name="Scheremetjew M."/>
            <person name="Finn R."/>
            <person name="Kale V."/>
            <person name="Holt S."/>
            <person name="Cochrane G."/>
            <person name="Meng A."/>
            <person name="Brown T."/>
            <person name="Cohen L."/>
        </authorList>
    </citation>
    <scope>NUCLEOTIDE SEQUENCE</scope>
    <source>
        <strain evidence="8">MM31A-1</strain>
    </source>
</reference>
<dbReference type="EMBL" id="HBIO01011878">
    <property type="protein sequence ID" value="CAE0464403.1"/>
    <property type="molecule type" value="Transcribed_RNA"/>
</dbReference>
<feature type="compositionally biased region" description="Basic and acidic residues" evidence="6">
    <location>
        <begin position="120"/>
        <end position="129"/>
    </location>
</feature>
<evidence type="ECO:0000256" key="1">
    <source>
        <dbReference type="ARBA" id="ARBA00001961"/>
    </source>
</evidence>
<dbReference type="InterPro" id="IPR005123">
    <property type="entry name" value="Oxoglu/Fe-dep_dioxygenase_dom"/>
</dbReference>
<feature type="region of interest" description="Disordered" evidence="6">
    <location>
        <begin position="342"/>
        <end position="411"/>
    </location>
</feature>
<feature type="compositionally biased region" description="Polar residues" evidence="6">
    <location>
        <begin position="343"/>
        <end position="355"/>
    </location>
</feature>
<evidence type="ECO:0000259" key="7">
    <source>
        <dbReference type="PROSITE" id="PS51471"/>
    </source>
</evidence>
<evidence type="ECO:0000256" key="2">
    <source>
        <dbReference type="ARBA" id="ARBA00022723"/>
    </source>
</evidence>
<feature type="region of interest" description="Disordered" evidence="6">
    <location>
        <begin position="91"/>
        <end position="147"/>
    </location>
</feature>
<evidence type="ECO:0000313" key="8">
    <source>
        <dbReference type="EMBL" id="CAE0464403.1"/>
    </source>
</evidence>
<dbReference type="GO" id="GO:0004656">
    <property type="term" value="F:procollagen-proline 4-dioxygenase activity"/>
    <property type="evidence" value="ECO:0007669"/>
    <property type="project" value="TreeGrafter"/>
</dbReference>
<organism evidence="8">
    <name type="scientific">Chaetoceros debilis</name>
    <dbReference type="NCBI Taxonomy" id="122233"/>
    <lineage>
        <taxon>Eukaryota</taxon>
        <taxon>Sar</taxon>
        <taxon>Stramenopiles</taxon>
        <taxon>Ochrophyta</taxon>
        <taxon>Bacillariophyta</taxon>
        <taxon>Coscinodiscophyceae</taxon>
        <taxon>Chaetocerotophycidae</taxon>
        <taxon>Chaetocerotales</taxon>
        <taxon>Chaetocerotaceae</taxon>
        <taxon>Chaetoceros</taxon>
    </lineage>
</organism>
<name>A0A7S3V909_9STRA</name>
<sequence length="472" mass="51489">MTWIIFLSFEQINARKALLPFLLLLSAFAVLLAGKGVSSFSIISIGHQKQQPCHRHDFNCLLHRDRDHSVTSLFQHNWKWNCNKRTRVSISPLQSSPKETQTHHDIDIDDGHGHGATTEHSIRPPDSNKDGQALIPPNILRPPEPLRSLKVGDKVDAFRRTGIDGSSNFSIERISYSPDAFVLRNFLSHEECQQIQSMAKSSDMGQAETITKNDTKSRTNCQVAWIPSAGGGRQGSESETSSSGVSASASASRLVPNMVASAANLFLSQSVMGNPSAGVEDLQVLKYGVGGEFVLHHDGVPRVLTIIYYLNGVGGTWFPLAKIDESDNGSSIDESGMEEKFFNSRNSSTPLNKSQALDLGKGLKPGHSGVLVKGKTTSATATATSKTLEGEDGNGSKKKGDSEQNVGNNNNNNNNHIAWIDQGDALVFYNYLDDGSARLDWRALHSGLPTTEEDGEKWIANHWFRVNGLAEI</sequence>
<proteinExistence type="predicted"/>
<keyword evidence="2" id="KW-0479">Metal-binding</keyword>
<dbReference type="SMART" id="SM00702">
    <property type="entry name" value="P4Hc"/>
    <property type="match status" value="1"/>
</dbReference>